<accession>A0A1X4JLN9</accession>
<comment type="caution">
    <text evidence="1">The sequence shown here is derived from an EMBL/GenBank/DDBJ whole genome shotgun (WGS) entry which is preliminary data.</text>
</comment>
<protein>
    <recommendedName>
        <fullName evidence="3">DNA helicase</fullName>
    </recommendedName>
</protein>
<dbReference type="InterPro" id="IPR027417">
    <property type="entry name" value="P-loop_NTPase"/>
</dbReference>
<name>A0A1X4JLN9_9LACO</name>
<evidence type="ECO:0000313" key="1">
    <source>
        <dbReference type="EMBL" id="OSP89700.1"/>
    </source>
</evidence>
<dbReference type="Pfam" id="PF13245">
    <property type="entry name" value="AAA_19"/>
    <property type="match status" value="1"/>
</dbReference>
<organism evidence="1 2">
    <name type="scientific">Weissella cibaria</name>
    <dbReference type="NCBI Taxonomy" id="137591"/>
    <lineage>
        <taxon>Bacteria</taxon>
        <taxon>Bacillati</taxon>
        <taxon>Bacillota</taxon>
        <taxon>Bacilli</taxon>
        <taxon>Lactobacillales</taxon>
        <taxon>Lactobacillaceae</taxon>
        <taxon>Weissella</taxon>
    </lineage>
</organism>
<reference evidence="1 2" key="1">
    <citation type="submission" date="2017-04" db="EMBL/GenBank/DDBJ databases">
        <title>The genome sequence of Weissella cibaria isolated from wild Drosophila.</title>
        <authorList>
            <person name="Ricks N.J."/>
            <person name="Carroll C."/>
            <person name="Walters A."/>
            <person name="Newell P.D."/>
            <person name="Chaston J.M."/>
        </authorList>
    </citation>
    <scope>NUCLEOTIDE SEQUENCE [LARGE SCALE GENOMIC DNA]</scope>
    <source>
        <strain evidence="1 2">DmW_103</strain>
    </source>
</reference>
<dbReference type="AlphaFoldDB" id="A0A1X4JLN9"/>
<evidence type="ECO:0008006" key="3">
    <source>
        <dbReference type="Google" id="ProtNLM"/>
    </source>
</evidence>
<dbReference type="RefSeq" id="WP_085638104.1">
    <property type="nucleotide sequence ID" value="NZ_NDXJ01000005.1"/>
</dbReference>
<dbReference type="SUPFAM" id="SSF52540">
    <property type="entry name" value="P-loop containing nucleoside triphosphate hydrolases"/>
    <property type="match status" value="1"/>
</dbReference>
<sequence length="363" mass="41528">MVKRKVIQAVAGAGKTYAITHNLDSDKRYLFLTYTNGNVGNLQRGLIDSHADTNKYLVSTFPKFIIDWVINPFKTVLVPEGVGTYIGFSSYPPATDPRKPGYYTQDKARHYLDKWKYLYLNRLSGLAIYQKSNDKKFWDKVFERLSKYVDEVVVDEYQDLTGKDLKILAQLMKQKYVDVTLVGDVYQSQVQKSEQKTVAPYSGSWQDIEQVLYKIFGKGIEIDTESMKASRRIGHGVAKFIQDKLDIAITSDGRHVGKVQISESVEDVVTILEKKPIILVWNSRITVPKEYVSLNWGYSKGDTLSLVLIVLTKDTENYLFSSQDNTLTPQTRNKLYVALSRSENDVHLVSSDLWKSYLKNKNK</sequence>
<gene>
    <name evidence="1" type="ORF">B9D04_04055</name>
</gene>
<dbReference type="EMBL" id="NDXJ01000005">
    <property type="protein sequence ID" value="OSP89700.1"/>
    <property type="molecule type" value="Genomic_DNA"/>
</dbReference>
<dbReference type="Proteomes" id="UP000193588">
    <property type="component" value="Unassembled WGS sequence"/>
</dbReference>
<dbReference type="Gene3D" id="3.40.50.300">
    <property type="entry name" value="P-loop containing nucleotide triphosphate hydrolases"/>
    <property type="match status" value="2"/>
</dbReference>
<evidence type="ECO:0000313" key="2">
    <source>
        <dbReference type="Proteomes" id="UP000193588"/>
    </source>
</evidence>
<proteinExistence type="predicted"/>